<sequence length="525" mass="58962">MTPFTRAVFLTVTLAILCEVSGSKEVSKRQSENGVEFDPSSPEFLAEVKKCKKVINEFLKERCLNLTFSVAYGQATRDTLAKVFDDTKRFIDSKIETVGDQRIQSAAGVELCDEWLADPKNDKPVRPTGLEPCPCTIVQAKKDPRFRRDPFCWNNETFVAPRCKNIQPGAVHCVLQRRPSFATGAGQKCCYDKDGELYQGPIGGGHRVKAHLDGYGNLPYYAVLVSYYKLDVLPWLYCCKWAQHNDPSKCEAYYERRPSDDCTGYNGTIPEPPEGGWQPGSYWAGVWGDPHLLFDVGPKDNKFSICFEWFGDAGEIYQYYTETSTGTQVNAKFAGAPWMEQKHSGNAELFVSGGSGKIVGELAIVTKEVTFHIFPTYIVIDGMRRISPWQTLYHQWGSPEDTQVTLNMVDRTRMEVEIQKGSAIIRIMVVRSGKHIDFSCENENEMPGTEGGLMGSIVKSVEGVIPQPSNPEYGNLVVGEEKTHVRARLIEEHGRQCWHVPYGGRDLLAAEHVKRFLLSCIFCDK</sequence>
<protein>
    <submittedName>
        <fullName evidence="5">Uncharacterized protein</fullName>
    </submittedName>
</protein>
<evidence type="ECO:0000313" key="6">
    <source>
        <dbReference type="Proteomes" id="UP000749559"/>
    </source>
</evidence>
<keyword evidence="3" id="KW-1133">Transmembrane helix</keyword>
<evidence type="ECO:0000256" key="4">
    <source>
        <dbReference type="ARBA" id="ARBA00023136"/>
    </source>
</evidence>
<evidence type="ECO:0000313" key="5">
    <source>
        <dbReference type="EMBL" id="CAH1802271.1"/>
    </source>
</evidence>
<dbReference type="PANTHER" id="PTHR13802:SF52">
    <property type="entry name" value="MUCIN-4"/>
    <property type="match status" value="1"/>
</dbReference>
<dbReference type="AlphaFoldDB" id="A0A8J1TL74"/>
<keyword evidence="2" id="KW-0812">Transmembrane</keyword>
<evidence type="ECO:0000256" key="1">
    <source>
        <dbReference type="ARBA" id="ARBA00004370"/>
    </source>
</evidence>
<dbReference type="InterPro" id="IPR005533">
    <property type="entry name" value="AMOP_dom"/>
</dbReference>
<dbReference type="EMBL" id="CAIIXF020000012">
    <property type="protein sequence ID" value="CAH1802271.1"/>
    <property type="molecule type" value="Genomic_DNA"/>
</dbReference>
<dbReference type="PROSITE" id="PS50856">
    <property type="entry name" value="AMOP"/>
    <property type="match status" value="1"/>
</dbReference>
<comment type="caution">
    <text evidence="5">The sequence shown here is derived from an EMBL/GenBank/DDBJ whole genome shotgun (WGS) entry which is preliminary data.</text>
</comment>
<dbReference type="SMART" id="SM00723">
    <property type="entry name" value="AMOP"/>
    <property type="match status" value="1"/>
</dbReference>
<reference evidence="5" key="1">
    <citation type="submission" date="2022-03" db="EMBL/GenBank/DDBJ databases">
        <authorList>
            <person name="Martin C."/>
        </authorList>
    </citation>
    <scope>NUCLEOTIDE SEQUENCE</scope>
</reference>
<dbReference type="GO" id="GO:0016020">
    <property type="term" value="C:membrane"/>
    <property type="evidence" value="ECO:0007669"/>
    <property type="project" value="UniProtKB-SubCell"/>
</dbReference>
<dbReference type="PANTHER" id="PTHR13802">
    <property type="entry name" value="MUCIN 4-RELATED"/>
    <property type="match status" value="1"/>
</dbReference>
<dbReference type="OrthoDB" id="6051552at2759"/>
<proteinExistence type="predicted"/>
<organism evidence="5 6">
    <name type="scientific">Owenia fusiformis</name>
    <name type="common">Polychaete worm</name>
    <dbReference type="NCBI Taxonomy" id="6347"/>
    <lineage>
        <taxon>Eukaryota</taxon>
        <taxon>Metazoa</taxon>
        <taxon>Spiralia</taxon>
        <taxon>Lophotrochozoa</taxon>
        <taxon>Annelida</taxon>
        <taxon>Polychaeta</taxon>
        <taxon>Sedentaria</taxon>
        <taxon>Canalipalpata</taxon>
        <taxon>Sabellida</taxon>
        <taxon>Oweniida</taxon>
        <taxon>Oweniidae</taxon>
        <taxon>Owenia</taxon>
    </lineage>
</organism>
<evidence type="ECO:0000256" key="2">
    <source>
        <dbReference type="ARBA" id="ARBA00022692"/>
    </source>
</evidence>
<keyword evidence="6" id="KW-1185">Reference proteome</keyword>
<dbReference type="InterPro" id="IPR051495">
    <property type="entry name" value="Epithelial_Barrier/Signaling"/>
</dbReference>
<keyword evidence="4" id="KW-0472">Membrane</keyword>
<comment type="subcellular location">
    <subcellularLocation>
        <location evidence="1">Membrane</location>
    </subcellularLocation>
</comment>
<accession>A0A8J1TL74</accession>
<dbReference type="Proteomes" id="UP000749559">
    <property type="component" value="Unassembled WGS sequence"/>
</dbReference>
<name>A0A8J1TL74_OWEFU</name>
<dbReference type="Pfam" id="PF03782">
    <property type="entry name" value="AMOP"/>
    <property type="match status" value="1"/>
</dbReference>
<evidence type="ECO:0000256" key="3">
    <source>
        <dbReference type="ARBA" id="ARBA00022989"/>
    </source>
</evidence>
<gene>
    <name evidence="5" type="ORF">OFUS_LOCUS25972</name>
</gene>